<dbReference type="Proteomes" id="UP001418222">
    <property type="component" value="Unassembled WGS sequence"/>
</dbReference>
<comment type="caution">
    <text evidence="1">The sequence shown here is derived from an EMBL/GenBank/DDBJ whole genome shotgun (WGS) entry which is preliminary data.</text>
</comment>
<protein>
    <submittedName>
        <fullName evidence="1">Uncharacterized protein</fullName>
    </submittedName>
</protein>
<organism evidence="1 2">
    <name type="scientific">Platanthera zijinensis</name>
    <dbReference type="NCBI Taxonomy" id="2320716"/>
    <lineage>
        <taxon>Eukaryota</taxon>
        <taxon>Viridiplantae</taxon>
        <taxon>Streptophyta</taxon>
        <taxon>Embryophyta</taxon>
        <taxon>Tracheophyta</taxon>
        <taxon>Spermatophyta</taxon>
        <taxon>Magnoliopsida</taxon>
        <taxon>Liliopsida</taxon>
        <taxon>Asparagales</taxon>
        <taxon>Orchidaceae</taxon>
        <taxon>Orchidoideae</taxon>
        <taxon>Orchideae</taxon>
        <taxon>Orchidinae</taxon>
        <taxon>Platanthera</taxon>
    </lineage>
</organism>
<proteinExistence type="predicted"/>
<name>A0AAP0FWL8_9ASPA</name>
<accession>A0AAP0FWL8</accession>
<gene>
    <name evidence="1" type="ORF">KSP39_PZI020923</name>
</gene>
<dbReference type="EMBL" id="JBBWWQ010000019">
    <property type="protein sequence ID" value="KAK8919142.1"/>
    <property type="molecule type" value="Genomic_DNA"/>
</dbReference>
<evidence type="ECO:0000313" key="1">
    <source>
        <dbReference type="EMBL" id="KAK8919142.1"/>
    </source>
</evidence>
<dbReference type="AlphaFoldDB" id="A0AAP0FWL8"/>
<sequence length="106" mass="12339">MRPPFGFRRSCPQALQQIDHIHRVVEVVFRLARFLPNRARKHIGNRRKRRLAPRRGARDRLKHIFVGPIVPDAQNEVRRFPSTRHGGDEIPHAYALAYSLLAPPHT</sequence>
<keyword evidence="2" id="KW-1185">Reference proteome</keyword>
<reference evidence="1 2" key="1">
    <citation type="journal article" date="2022" name="Nat. Plants">
        <title>Genomes of leafy and leafless Platanthera orchids illuminate the evolution of mycoheterotrophy.</title>
        <authorList>
            <person name="Li M.H."/>
            <person name="Liu K.W."/>
            <person name="Li Z."/>
            <person name="Lu H.C."/>
            <person name="Ye Q.L."/>
            <person name="Zhang D."/>
            <person name="Wang J.Y."/>
            <person name="Li Y.F."/>
            <person name="Zhong Z.M."/>
            <person name="Liu X."/>
            <person name="Yu X."/>
            <person name="Liu D.K."/>
            <person name="Tu X.D."/>
            <person name="Liu B."/>
            <person name="Hao Y."/>
            <person name="Liao X.Y."/>
            <person name="Jiang Y.T."/>
            <person name="Sun W.H."/>
            <person name="Chen J."/>
            <person name="Chen Y.Q."/>
            <person name="Ai Y."/>
            <person name="Zhai J.W."/>
            <person name="Wu S.S."/>
            <person name="Zhou Z."/>
            <person name="Hsiao Y.Y."/>
            <person name="Wu W.L."/>
            <person name="Chen Y.Y."/>
            <person name="Lin Y.F."/>
            <person name="Hsu J.L."/>
            <person name="Li C.Y."/>
            <person name="Wang Z.W."/>
            <person name="Zhao X."/>
            <person name="Zhong W.Y."/>
            <person name="Ma X.K."/>
            <person name="Ma L."/>
            <person name="Huang J."/>
            <person name="Chen G.Z."/>
            <person name="Huang M.Z."/>
            <person name="Huang L."/>
            <person name="Peng D.H."/>
            <person name="Luo Y.B."/>
            <person name="Zou S.Q."/>
            <person name="Chen S.P."/>
            <person name="Lan S."/>
            <person name="Tsai W.C."/>
            <person name="Van de Peer Y."/>
            <person name="Liu Z.J."/>
        </authorList>
    </citation>
    <scope>NUCLEOTIDE SEQUENCE [LARGE SCALE GENOMIC DNA]</scope>
    <source>
        <strain evidence="1">Lor287</strain>
    </source>
</reference>
<evidence type="ECO:0000313" key="2">
    <source>
        <dbReference type="Proteomes" id="UP001418222"/>
    </source>
</evidence>